<dbReference type="EMBL" id="CAEKDK010000007">
    <property type="protein sequence ID" value="CAB4286639.1"/>
    <property type="molecule type" value="Genomic_DNA"/>
</dbReference>
<dbReference type="Proteomes" id="UP000507222">
    <property type="component" value="Unassembled WGS sequence"/>
</dbReference>
<evidence type="ECO:0000313" key="3">
    <source>
        <dbReference type="Proteomes" id="UP000507222"/>
    </source>
</evidence>
<dbReference type="AlphaFoldDB" id="A0A6J5VC90"/>
<protein>
    <submittedName>
        <fullName evidence="2">Uncharacterized protein</fullName>
    </submittedName>
</protein>
<gene>
    <name evidence="2" type="ORF">CURHAP_LOCUS44193</name>
</gene>
<evidence type="ECO:0000313" key="2">
    <source>
        <dbReference type="EMBL" id="CAB4286639.1"/>
    </source>
</evidence>
<feature type="compositionally biased region" description="Polar residues" evidence="1">
    <location>
        <begin position="93"/>
        <end position="110"/>
    </location>
</feature>
<accession>A0A6J5VC90</accession>
<sequence>MQIFAWQTNSVRGSTSSLGRRGVFLVEEHNSRHWAWPERTTPIPFEDNIQWAHSQISFGQHATPNWALLGPSEKGRNSVALEELDSQPEKDLSQSTHVGKNNTDSTHGPSLNANVAFGRMGVKREAESSWRFLKEGKKPKVLKGEGLVAEVKSGRIKQRRFTKSPKARMTTSRGQVPQVIEFSEEGLREVAVVLAPTLELRDSHVEVTSAAETGGGGWPKTATRAP</sequence>
<evidence type="ECO:0000256" key="1">
    <source>
        <dbReference type="SAM" id="MobiDB-lite"/>
    </source>
</evidence>
<organism evidence="2 3">
    <name type="scientific">Prunus armeniaca</name>
    <name type="common">Apricot</name>
    <name type="synonym">Armeniaca vulgaris</name>
    <dbReference type="NCBI Taxonomy" id="36596"/>
    <lineage>
        <taxon>Eukaryota</taxon>
        <taxon>Viridiplantae</taxon>
        <taxon>Streptophyta</taxon>
        <taxon>Embryophyta</taxon>
        <taxon>Tracheophyta</taxon>
        <taxon>Spermatophyta</taxon>
        <taxon>Magnoliopsida</taxon>
        <taxon>eudicotyledons</taxon>
        <taxon>Gunneridae</taxon>
        <taxon>Pentapetalae</taxon>
        <taxon>rosids</taxon>
        <taxon>fabids</taxon>
        <taxon>Rosales</taxon>
        <taxon>Rosaceae</taxon>
        <taxon>Amygdaloideae</taxon>
        <taxon>Amygdaleae</taxon>
        <taxon>Prunus</taxon>
    </lineage>
</organism>
<reference evidence="2 3" key="1">
    <citation type="submission" date="2020-05" db="EMBL/GenBank/DDBJ databases">
        <authorList>
            <person name="Campoy J."/>
            <person name="Schneeberger K."/>
            <person name="Spophaly S."/>
        </authorList>
    </citation>
    <scope>NUCLEOTIDE SEQUENCE [LARGE SCALE GENOMIC DNA]</scope>
    <source>
        <strain evidence="2">PruArmRojPasFocal</strain>
    </source>
</reference>
<name>A0A6J5VC90_PRUAR</name>
<proteinExistence type="predicted"/>
<feature type="region of interest" description="Disordered" evidence="1">
    <location>
        <begin position="81"/>
        <end position="110"/>
    </location>
</feature>